<keyword evidence="2" id="KW-1185">Reference proteome</keyword>
<comment type="caution">
    <text evidence="1">The sequence shown here is derived from an EMBL/GenBank/DDBJ whole genome shotgun (WGS) entry which is preliminary data.</text>
</comment>
<gene>
    <name evidence="1" type="ORF">CP500_021145</name>
</gene>
<dbReference type="EMBL" id="NXIB02000187">
    <property type="protein sequence ID" value="PHX53504.1"/>
    <property type="molecule type" value="Genomic_DNA"/>
</dbReference>
<organism evidence="1 2">
    <name type="scientific">Tychonema bourrellyi FEM_GT703</name>
    <dbReference type="NCBI Taxonomy" id="2040638"/>
    <lineage>
        <taxon>Bacteria</taxon>
        <taxon>Bacillati</taxon>
        <taxon>Cyanobacteriota</taxon>
        <taxon>Cyanophyceae</taxon>
        <taxon>Oscillatoriophycideae</taxon>
        <taxon>Oscillatoriales</taxon>
        <taxon>Microcoleaceae</taxon>
        <taxon>Tychonema</taxon>
    </lineage>
</organism>
<sequence>MLNLTSEGNTCYVASAISRLNPHKVFRHQKPKQNKDLQSCPVKMFVVVSGCASTIKSVQT</sequence>
<dbReference type="Proteomes" id="UP000226442">
    <property type="component" value="Unassembled WGS sequence"/>
</dbReference>
<reference evidence="1" key="1">
    <citation type="submission" date="2017-10" db="EMBL/GenBank/DDBJ databases">
        <title>Draft genome sequence of the planktic cyanobacteria Tychonema bourrellyi isolated from alpine lentic freshwater.</title>
        <authorList>
            <person name="Tett A."/>
            <person name="Armanini F."/>
            <person name="Asnicar F."/>
            <person name="Boscaini A."/>
            <person name="Pasolli E."/>
            <person name="Zolfo M."/>
            <person name="Donati C."/>
            <person name="Salmaso N."/>
            <person name="Segata N."/>
        </authorList>
    </citation>
    <scope>NUCLEOTIDE SEQUENCE</scope>
    <source>
        <strain evidence="1">FEM_GT703</strain>
    </source>
</reference>
<accession>A0A2G4EVE4</accession>
<proteinExistence type="predicted"/>
<evidence type="ECO:0000313" key="2">
    <source>
        <dbReference type="Proteomes" id="UP000226442"/>
    </source>
</evidence>
<name>A0A2G4EVE4_9CYAN</name>
<dbReference type="AlphaFoldDB" id="A0A2G4EVE4"/>
<evidence type="ECO:0000313" key="1">
    <source>
        <dbReference type="EMBL" id="PHX53504.1"/>
    </source>
</evidence>
<protein>
    <submittedName>
        <fullName evidence="1">Uncharacterized protein</fullName>
    </submittedName>
</protein>